<gene>
    <name evidence="2" type="ORF">L596_028719</name>
</gene>
<reference evidence="2 3" key="1">
    <citation type="journal article" date="2015" name="Genome Biol.">
        <title>Comparative genomics of Steinernema reveals deeply conserved gene regulatory networks.</title>
        <authorList>
            <person name="Dillman A.R."/>
            <person name="Macchietto M."/>
            <person name="Porter C.F."/>
            <person name="Rogers A."/>
            <person name="Williams B."/>
            <person name="Antoshechkin I."/>
            <person name="Lee M.M."/>
            <person name="Goodwin Z."/>
            <person name="Lu X."/>
            <person name="Lewis E.E."/>
            <person name="Goodrich-Blair H."/>
            <person name="Stock S.P."/>
            <person name="Adams B.J."/>
            <person name="Sternberg P.W."/>
            <person name="Mortazavi A."/>
        </authorList>
    </citation>
    <scope>NUCLEOTIDE SEQUENCE [LARGE SCALE GENOMIC DNA]</scope>
    <source>
        <strain evidence="2 3">ALL</strain>
    </source>
</reference>
<sequence length="71" mass="7884">MRGDPKKGLTRHVRLTQPLTRQKRLVQGVRGAGDRSISDTGHLGRSAANDRSVSRHLLVKPTGRSQRMSLK</sequence>
<evidence type="ECO:0000313" key="2">
    <source>
        <dbReference type="EMBL" id="TKR61630.1"/>
    </source>
</evidence>
<evidence type="ECO:0000313" key="3">
    <source>
        <dbReference type="Proteomes" id="UP000298663"/>
    </source>
</evidence>
<feature type="region of interest" description="Disordered" evidence="1">
    <location>
        <begin position="25"/>
        <end position="71"/>
    </location>
</feature>
<dbReference type="AlphaFoldDB" id="A0A4U5LZ77"/>
<accession>A0A4U5LZ77</accession>
<reference evidence="2 3" key="2">
    <citation type="journal article" date="2019" name="G3 (Bethesda)">
        <title>Hybrid Assembly of the Genome of the Entomopathogenic Nematode Steinernema carpocapsae Identifies the X-Chromosome.</title>
        <authorList>
            <person name="Serra L."/>
            <person name="Macchietto M."/>
            <person name="Macias-Munoz A."/>
            <person name="McGill C.J."/>
            <person name="Rodriguez I.M."/>
            <person name="Rodriguez B."/>
            <person name="Murad R."/>
            <person name="Mortazavi A."/>
        </authorList>
    </citation>
    <scope>NUCLEOTIDE SEQUENCE [LARGE SCALE GENOMIC DNA]</scope>
    <source>
        <strain evidence="2 3">ALL</strain>
    </source>
</reference>
<proteinExistence type="predicted"/>
<dbReference type="Proteomes" id="UP000298663">
    <property type="component" value="Unassembled WGS sequence"/>
</dbReference>
<organism evidence="2 3">
    <name type="scientific">Steinernema carpocapsae</name>
    <name type="common">Entomopathogenic nematode</name>
    <dbReference type="NCBI Taxonomy" id="34508"/>
    <lineage>
        <taxon>Eukaryota</taxon>
        <taxon>Metazoa</taxon>
        <taxon>Ecdysozoa</taxon>
        <taxon>Nematoda</taxon>
        <taxon>Chromadorea</taxon>
        <taxon>Rhabditida</taxon>
        <taxon>Tylenchina</taxon>
        <taxon>Panagrolaimomorpha</taxon>
        <taxon>Strongyloidoidea</taxon>
        <taxon>Steinernematidae</taxon>
        <taxon>Steinernema</taxon>
    </lineage>
</organism>
<dbReference type="EMBL" id="AZBU02000011">
    <property type="protein sequence ID" value="TKR61630.1"/>
    <property type="molecule type" value="Genomic_DNA"/>
</dbReference>
<keyword evidence="3" id="KW-1185">Reference proteome</keyword>
<evidence type="ECO:0000256" key="1">
    <source>
        <dbReference type="SAM" id="MobiDB-lite"/>
    </source>
</evidence>
<name>A0A4U5LZ77_STECR</name>
<protein>
    <submittedName>
        <fullName evidence="2">Uncharacterized protein</fullName>
    </submittedName>
</protein>
<comment type="caution">
    <text evidence="2">The sequence shown here is derived from an EMBL/GenBank/DDBJ whole genome shotgun (WGS) entry which is preliminary data.</text>
</comment>